<evidence type="ECO:0000313" key="2">
    <source>
        <dbReference type="EMBL" id="KII67575.1"/>
    </source>
</evidence>
<dbReference type="OrthoDB" id="10006192at2759"/>
<gene>
    <name evidence="2" type="ORF">RF11_14309</name>
</gene>
<reference evidence="2 3" key="1">
    <citation type="journal article" date="2014" name="Genome Biol. Evol.">
        <title>The genome of the myxosporean Thelohanellus kitauei shows adaptations to nutrient acquisition within its fish host.</title>
        <authorList>
            <person name="Yang Y."/>
            <person name="Xiong J."/>
            <person name="Zhou Z."/>
            <person name="Huo F."/>
            <person name="Miao W."/>
            <person name="Ran C."/>
            <person name="Liu Y."/>
            <person name="Zhang J."/>
            <person name="Feng J."/>
            <person name="Wang M."/>
            <person name="Wang M."/>
            <person name="Wang L."/>
            <person name="Yao B."/>
        </authorList>
    </citation>
    <scope>NUCLEOTIDE SEQUENCE [LARGE SCALE GENOMIC DNA]</scope>
    <source>
        <strain evidence="2">Wuqing</strain>
    </source>
</reference>
<keyword evidence="1" id="KW-0238">DNA-binding</keyword>
<dbReference type="GO" id="GO:0006272">
    <property type="term" value="P:leading strand elongation"/>
    <property type="evidence" value="ECO:0007669"/>
    <property type="project" value="TreeGrafter"/>
</dbReference>
<dbReference type="GO" id="GO:0008310">
    <property type="term" value="F:single-stranded DNA 3'-5' DNA exonuclease activity"/>
    <property type="evidence" value="ECO:0007669"/>
    <property type="project" value="TreeGrafter"/>
</dbReference>
<protein>
    <recommendedName>
        <fullName evidence="1">DNA polymerase epsilon catalytic subunit</fullName>
        <ecNumber evidence="1">2.7.7.7</ecNumber>
    </recommendedName>
</protein>
<keyword evidence="1" id="KW-0408">Iron</keyword>
<dbReference type="SUPFAM" id="SSF53098">
    <property type="entry name" value="Ribonuclease H-like"/>
    <property type="match status" value="1"/>
</dbReference>
<dbReference type="FunFam" id="3.30.420.10:FF:000217">
    <property type="entry name" value="DNA polymerase epsilon catalytic subunit"/>
    <property type="match status" value="1"/>
</dbReference>
<keyword evidence="1" id="KW-0863">Zinc-finger</keyword>
<dbReference type="GO" id="GO:0008622">
    <property type="term" value="C:epsilon DNA polymerase complex"/>
    <property type="evidence" value="ECO:0007669"/>
    <property type="project" value="InterPro"/>
</dbReference>
<dbReference type="InterPro" id="IPR043502">
    <property type="entry name" value="DNA/RNA_pol_sf"/>
</dbReference>
<comment type="cofactor">
    <cofactor evidence="1">
        <name>[4Fe-4S] cluster</name>
        <dbReference type="ChEBI" id="CHEBI:49883"/>
    </cofactor>
</comment>
<dbReference type="GO" id="GO:0000278">
    <property type="term" value="P:mitotic cell cycle"/>
    <property type="evidence" value="ECO:0007669"/>
    <property type="project" value="TreeGrafter"/>
</dbReference>
<keyword evidence="1" id="KW-0004">4Fe-4S</keyword>
<keyword evidence="1" id="KW-0548">Nucleotidyltransferase</keyword>
<evidence type="ECO:0000313" key="3">
    <source>
        <dbReference type="Proteomes" id="UP000031668"/>
    </source>
</evidence>
<comment type="subcellular location">
    <subcellularLocation>
        <location evidence="1">Nucleus</location>
    </subcellularLocation>
</comment>
<keyword evidence="1" id="KW-0239">DNA-directed DNA polymerase</keyword>
<dbReference type="SUPFAM" id="SSF56672">
    <property type="entry name" value="DNA/RNA polymerases"/>
    <property type="match status" value="1"/>
</dbReference>
<dbReference type="Gene3D" id="3.30.420.10">
    <property type="entry name" value="Ribonuclease H-like superfamily/Ribonuclease H"/>
    <property type="match status" value="1"/>
</dbReference>
<organism evidence="2 3">
    <name type="scientific">Thelohanellus kitauei</name>
    <name type="common">Myxosporean</name>
    <dbReference type="NCBI Taxonomy" id="669202"/>
    <lineage>
        <taxon>Eukaryota</taxon>
        <taxon>Metazoa</taxon>
        <taxon>Cnidaria</taxon>
        <taxon>Myxozoa</taxon>
        <taxon>Myxosporea</taxon>
        <taxon>Bivalvulida</taxon>
        <taxon>Platysporina</taxon>
        <taxon>Myxobolidae</taxon>
        <taxon>Thelohanellus</taxon>
    </lineage>
</organism>
<dbReference type="GO" id="GO:0006287">
    <property type="term" value="P:base-excision repair, gap-filling"/>
    <property type="evidence" value="ECO:0007669"/>
    <property type="project" value="TreeGrafter"/>
</dbReference>
<sequence length="281" mass="32475">MDCLYWVKRDSYLPIGSHGLKAVTKAKLRYNPVEVDPEEICKMAHDLPQTLSNYAISDAVATYYLYTSYVHPFIYALCTIIPMKPDEVLRKGSGTLCESLLMTKAFIAEIIFPNKQKLEAQKFTKAGNLLENETYVGGHVEAIESGIFRADLKYRFKIDEKTVDKLLRDFEKALVYTLKAEHKKELVEVTNYPELNGFVRNSLEQFKENVYKSEYPVIYHLDVAAMYPNIMLTNKLQVKRTKTQPPSIVDESVCASCDFNLPFKKCQRQMKWIWRGDFCNC</sequence>
<dbReference type="PANTHER" id="PTHR10670">
    <property type="entry name" value="DNA POLYMERASE EPSILON CATALYTIC SUBUNIT A"/>
    <property type="match status" value="1"/>
</dbReference>
<dbReference type="GO" id="GO:0008270">
    <property type="term" value="F:zinc ion binding"/>
    <property type="evidence" value="ECO:0007669"/>
    <property type="project" value="UniProtKB-KW"/>
</dbReference>
<keyword evidence="1" id="KW-0862">Zinc</keyword>
<keyword evidence="1" id="KW-0235">DNA replication</keyword>
<dbReference type="GO" id="GO:0003887">
    <property type="term" value="F:DNA-directed DNA polymerase activity"/>
    <property type="evidence" value="ECO:0007669"/>
    <property type="project" value="UniProtKB-KW"/>
</dbReference>
<dbReference type="Proteomes" id="UP000031668">
    <property type="component" value="Unassembled WGS sequence"/>
</dbReference>
<comment type="similarity">
    <text evidence="1">Belongs to the DNA polymerase type-B family.</text>
</comment>
<proteinExistence type="inferred from homology"/>
<evidence type="ECO:0000256" key="1">
    <source>
        <dbReference type="RuleBase" id="RU365029"/>
    </source>
</evidence>
<dbReference type="EMBL" id="JWZT01003130">
    <property type="protein sequence ID" value="KII67575.1"/>
    <property type="molecule type" value="Genomic_DNA"/>
</dbReference>
<keyword evidence="3" id="KW-1185">Reference proteome</keyword>
<dbReference type="InterPro" id="IPR029703">
    <property type="entry name" value="POL2"/>
</dbReference>
<dbReference type="GO" id="GO:0051539">
    <property type="term" value="F:4 iron, 4 sulfur cluster binding"/>
    <property type="evidence" value="ECO:0007669"/>
    <property type="project" value="UniProtKB-KW"/>
</dbReference>
<comment type="caution">
    <text evidence="2">The sequence shown here is derived from an EMBL/GenBank/DDBJ whole genome shotgun (WGS) entry which is preliminary data.</text>
</comment>
<dbReference type="GO" id="GO:0006297">
    <property type="term" value="P:nucleotide-excision repair, DNA gap filling"/>
    <property type="evidence" value="ECO:0007669"/>
    <property type="project" value="TreeGrafter"/>
</dbReference>
<accession>A0A0C2MTS2</accession>
<comment type="catalytic activity">
    <reaction evidence="1">
        <text>DNA(n) + a 2'-deoxyribonucleoside 5'-triphosphate = DNA(n+1) + diphosphate</text>
        <dbReference type="Rhea" id="RHEA:22508"/>
        <dbReference type="Rhea" id="RHEA-COMP:17339"/>
        <dbReference type="Rhea" id="RHEA-COMP:17340"/>
        <dbReference type="ChEBI" id="CHEBI:33019"/>
        <dbReference type="ChEBI" id="CHEBI:61560"/>
        <dbReference type="ChEBI" id="CHEBI:173112"/>
        <dbReference type="EC" id="2.7.7.7"/>
    </reaction>
</comment>
<dbReference type="GO" id="GO:0045004">
    <property type="term" value="P:DNA replication proofreading"/>
    <property type="evidence" value="ECO:0007669"/>
    <property type="project" value="TreeGrafter"/>
</dbReference>
<keyword evidence="1" id="KW-0411">Iron-sulfur</keyword>
<comment type="function">
    <text evidence="1">DNA polymerase II participates in chromosomal DNA replication.</text>
</comment>
<dbReference type="PANTHER" id="PTHR10670:SF0">
    <property type="entry name" value="DNA POLYMERASE EPSILON CATALYTIC SUBUNIT A"/>
    <property type="match status" value="1"/>
</dbReference>
<dbReference type="EC" id="2.7.7.7" evidence="1"/>
<keyword evidence="1" id="KW-0539">Nucleus</keyword>
<dbReference type="InterPro" id="IPR012337">
    <property type="entry name" value="RNaseH-like_sf"/>
</dbReference>
<dbReference type="InterPro" id="IPR036397">
    <property type="entry name" value="RNaseH_sf"/>
</dbReference>
<name>A0A0C2MTS2_THEKT</name>
<keyword evidence="1" id="KW-0808">Transferase</keyword>
<keyword evidence="1" id="KW-0479">Metal-binding</keyword>
<dbReference type="GO" id="GO:0003677">
    <property type="term" value="F:DNA binding"/>
    <property type="evidence" value="ECO:0007669"/>
    <property type="project" value="UniProtKB-KW"/>
</dbReference>
<dbReference type="AlphaFoldDB" id="A0A0C2MTS2"/>